<dbReference type="Pfam" id="PF00378">
    <property type="entry name" value="ECH_1"/>
    <property type="match status" value="1"/>
</dbReference>
<dbReference type="EMBL" id="JBHRYE010000042">
    <property type="protein sequence ID" value="MFC3673323.1"/>
    <property type="molecule type" value="Genomic_DNA"/>
</dbReference>
<evidence type="ECO:0000256" key="1">
    <source>
        <dbReference type="ARBA" id="ARBA00005254"/>
    </source>
</evidence>
<dbReference type="InterPro" id="IPR029045">
    <property type="entry name" value="ClpP/crotonase-like_dom_sf"/>
</dbReference>
<comment type="caution">
    <text evidence="2">The sequence shown here is derived from an EMBL/GenBank/DDBJ whole genome shotgun (WGS) entry which is preliminary data.</text>
</comment>
<dbReference type="Proteomes" id="UP001595683">
    <property type="component" value="Unassembled WGS sequence"/>
</dbReference>
<dbReference type="InterPro" id="IPR001753">
    <property type="entry name" value="Enoyl-CoA_hydra/iso"/>
</dbReference>
<comment type="similarity">
    <text evidence="1">Belongs to the enoyl-CoA hydratase/isomerase family.</text>
</comment>
<reference evidence="3" key="1">
    <citation type="journal article" date="2019" name="Int. J. Syst. Evol. Microbiol.">
        <title>The Global Catalogue of Microorganisms (GCM) 10K type strain sequencing project: providing services to taxonomists for standard genome sequencing and annotation.</title>
        <authorList>
            <consortium name="The Broad Institute Genomics Platform"/>
            <consortium name="The Broad Institute Genome Sequencing Center for Infectious Disease"/>
            <person name="Wu L."/>
            <person name="Ma J."/>
        </authorList>
    </citation>
    <scope>NUCLEOTIDE SEQUENCE [LARGE SCALE GENOMIC DNA]</scope>
    <source>
        <strain evidence="3">KCTC 42224</strain>
    </source>
</reference>
<dbReference type="InterPro" id="IPR014748">
    <property type="entry name" value="Enoyl-CoA_hydra_C"/>
</dbReference>
<dbReference type="PANTHER" id="PTHR43802">
    <property type="entry name" value="ENOYL-COA HYDRATASE"/>
    <property type="match status" value="1"/>
</dbReference>
<dbReference type="Gene3D" id="3.90.226.10">
    <property type="entry name" value="2-enoyl-CoA Hydratase, Chain A, domain 1"/>
    <property type="match status" value="1"/>
</dbReference>
<name>A0ABV7V7C8_9SPHN</name>
<evidence type="ECO:0000313" key="3">
    <source>
        <dbReference type="Proteomes" id="UP001595683"/>
    </source>
</evidence>
<dbReference type="SUPFAM" id="SSF52096">
    <property type="entry name" value="ClpP/crotonase"/>
    <property type="match status" value="1"/>
</dbReference>
<dbReference type="Gene3D" id="1.10.12.10">
    <property type="entry name" value="Lyase 2-enoyl-coa Hydratase, Chain A, domain 2"/>
    <property type="match status" value="1"/>
</dbReference>
<evidence type="ECO:0000313" key="2">
    <source>
        <dbReference type="EMBL" id="MFC3673323.1"/>
    </source>
</evidence>
<sequence length="268" mass="29094">MADILIDEVLPGVRRLTLNRPEQLNAFTIDTYAELIEILRALKHDSKTRVVILTGSGRAFCAGHDLRSSGLAQWVDDPDLGPTYRSRHHMTGMASIPVLMRQLPQPVIAAVNGAAAGIGFSLALAADMCIAGSSAKFVNSIHNVGTGHELGMSYLLPRAVGTQRAAEILLTARPILAEEAERIGLVLRSVPEDQLMEAALEIASNILINVPLGVWLTKQSLWLNQAAGSLEAAIELESRAVFMARSTEDAAEKRQSFLEKRPPVFRNK</sequence>
<organism evidence="2 3">
    <name type="scientific">Novosphingobium pokkalii</name>
    <dbReference type="NCBI Taxonomy" id="1770194"/>
    <lineage>
        <taxon>Bacteria</taxon>
        <taxon>Pseudomonadati</taxon>
        <taxon>Pseudomonadota</taxon>
        <taxon>Alphaproteobacteria</taxon>
        <taxon>Sphingomonadales</taxon>
        <taxon>Sphingomonadaceae</taxon>
        <taxon>Novosphingobium</taxon>
    </lineage>
</organism>
<gene>
    <name evidence="2" type="ORF">ACFOOT_18020</name>
</gene>
<proteinExistence type="inferred from homology"/>
<keyword evidence="3" id="KW-1185">Reference proteome</keyword>
<dbReference type="RefSeq" id="WP_191325174.1">
    <property type="nucleotide sequence ID" value="NZ_BMZP01000015.1"/>
</dbReference>
<dbReference type="PANTHER" id="PTHR43802:SF1">
    <property type="entry name" value="IP11341P-RELATED"/>
    <property type="match status" value="1"/>
</dbReference>
<accession>A0ABV7V7C8</accession>
<dbReference type="CDD" id="cd06558">
    <property type="entry name" value="crotonase-like"/>
    <property type="match status" value="1"/>
</dbReference>
<protein>
    <submittedName>
        <fullName evidence="2">Enoyl-CoA hydratase/isomerase family protein</fullName>
    </submittedName>
</protein>